<dbReference type="AlphaFoldDB" id="A0A5B9P786"/>
<reference evidence="1 2" key="1">
    <citation type="submission" date="2019-08" db="EMBL/GenBank/DDBJ databases">
        <title>Deep-cultivation of Planctomycetes and their phenomic and genomic characterization uncovers novel biology.</title>
        <authorList>
            <person name="Wiegand S."/>
            <person name="Jogler M."/>
            <person name="Boedeker C."/>
            <person name="Pinto D."/>
            <person name="Vollmers J."/>
            <person name="Rivas-Marin E."/>
            <person name="Kohn T."/>
            <person name="Peeters S.H."/>
            <person name="Heuer A."/>
            <person name="Rast P."/>
            <person name="Oberbeckmann S."/>
            <person name="Bunk B."/>
            <person name="Jeske O."/>
            <person name="Meyerdierks A."/>
            <person name="Storesund J.E."/>
            <person name="Kallscheuer N."/>
            <person name="Luecker S."/>
            <person name="Lage O.M."/>
            <person name="Pohl T."/>
            <person name="Merkel B.J."/>
            <person name="Hornburger P."/>
            <person name="Mueller R.-W."/>
            <person name="Bruemmer F."/>
            <person name="Labrenz M."/>
            <person name="Spormann A.M."/>
            <person name="Op den Camp H."/>
            <person name="Overmann J."/>
            <person name="Amann R."/>
            <person name="Jetten M.S.M."/>
            <person name="Mascher T."/>
            <person name="Medema M.H."/>
            <person name="Devos D.P."/>
            <person name="Kaster A.-K."/>
            <person name="Ovreas L."/>
            <person name="Rohde M."/>
            <person name="Galperin M.Y."/>
            <person name="Jogler C."/>
        </authorList>
    </citation>
    <scope>NUCLEOTIDE SEQUENCE [LARGE SCALE GENOMIC DNA]</scope>
    <source>
        <strain evidence="1 2">FC18</strain>
    </source>
</reference>
<dbReference type="KEGG" id="mff:MFFC18_20450"/>
<organism evidence="1 2">
    <name type="scientific">Mariniblastus fucicola</name>
    <dbReference type="NCBI Taxonomy" id="980251"/>
    <lineage>
        <taxon>Bacteria</taxon>
        <taxon>Pseudomonadati</taxon>
        <taxon>Planctomycetota</taxon>
        <taxon>Planctomycetia</taxon>
        <taxon>Pirellulales</taxon>
        <taxon>Pirellulaceae</taxon>
        <taxon>Mariniblastus</taxon>
    </lineage>
</organism>
<sequence length="333" mass="36698">MVKTVGFDCLPPTRIAETTIRTITFPGGKRLLSMLFFSIPKISNSFRRTSPGKLTHAVFAAIVFVCVLGNSSADAQQLTSGSSGKQFRLEGVEAVPFQMLNQQTQAKLQPVLEKPSIYRRLPKMAIECDADYFRFLVRHPEVIVEIWKLMGVTKMNTSRIGPFQLQSDDGAGTLSDLELVYGDGEKHVFYGTGTYEGALLRKKLSGKCVLVLQTQHVVDADGKPKAVSQLDVYLKVDNVAAGVIARTLQPLVGPTADHNFVESLRFVERLHDTTLRNGPGVQLMGDRLDIQPQVLDGFKQVAGMAYERGNETKVSSAGRRISAAPQVRKFQSR</sequence>
<dbReference type="EMBL" id="CP042912">
    <property type="protein sequence ID" value="QEG22184.1"/>
    <property type="molecule type" value="Genomic_DNA"/>
</dbReference>
<gene>
    <name evidence="1" type="ORF">MFFC18_20450</name>
</gene>
<accession>A0A5B9P786</accession>
<keyword evidence="2" id="KW-1185">Reference proteome</keyword>
<dbReference type="RefSeq" id="WP_075082284.1">
    <property type="nucleotide sequence ID" value="NZ_CP042912.1"/>
</dbReference>
<name>A0A5B9P786_9BACT</name>
<dbReference type="STRING" id="980251.GCA_001642875_03532"/>
<proteinExistence type="predicted"/>
<evidence type="ECO:0000313" key="1">
    <source>
        <dbReference type="EMBL" id="QEG22184.1"/>
    </source>
</evidence>
<dbReference type="Proteomes" id="UP000322214">
    <property type="component" value="Chromosome"/>
</dbReference>
<evidence type="ECO:0000313" key="2">
    <source>
        <dbReference type="Proteomes" id="UP000322214"/>
    </source>
</evidence>
<protein>
    <submittedName>
        <fullName evidence="1">Uncharacterized protein</fullName>
    </submittedName>
</protein>